<organism evidence="1 2">
    <name type="scientific">Defluviimonas salinarum</name>
    <dbReference type="NCBI Taxonomy" id="2992147"/>
    <lineage>
        <taxon>Bacteria</taxon>
        <taxon>Pseudomonadati</taxon>
        <taxon>Pseudomonadota</taxon>
        <taxon>Alphaproteobacteria</taxon>
        <taxon>Rhodobacterales</taxon>
        <taxon>Paracoccaceae</taxon>
        <taxon>Albidovulum</taxon>
    </lineage>
</organism>
<dbReference type="Gene3D" id="3.40.50.300">
    <property type="entry name" value="P-loop containing nucleotide triphosphate hydrolases"/>
    <property type="match status" value="1"/>
</dbReference>
<comment type="caution">
    <text evidence="1">The sequence shown here is derived from an EMBL/GenBank/DDBJ whole genome shotgun (WGS) entry which is preliminary data.</text>
</comment>
<proteinExistence type="predicted"/>
<name>A0ABT3J155_9RHOB</name>
<dbReference type="SUPFAM" id="SSF52540">
    <property type="entry name" value="P-loop containing nucleoside triphosphate hydrolases"/>
    <property type="match status" value="1"/>
</dbReference>
<accession>A0ABT3J155</accession>
<reference evidence="1 2" key="1">
    <citation type="submission" date="2022-10" db="EMBL/GenBank/DDBJ databases">
        <title>Defluviimonas sp. CAU 1641 isolated from mud.</title>
        <authorList>
            <person name="Kim W."/>
        </authorList>
    </citation>
    <scope>NUCLEOTIDE SEQUENCE [LARGE SCALE GENOMIC DNA]</scope>
    <source>
        <strain evidence="1 2">CAU 1641</strain>
    </source>
</reference>
<dbReference type="InterPro" id="IPR027417">
    <property type="entry name" value="P-loop_NTPase"/>
</dbReference>
<dbReference type="Proteomes" id="UP001207582">
    <property type="component" value="Unassembled WGS sequence"/>
</dbReference>
<evidence type="ECO:0000313" key="1">
    <source>
        <dbReference type="EMBL" id="MCW3781408.1"/>
    </source>
</evidence>
<dbReference type="EMBL" id="JAPDOG010000005">
    <property type="protein sequence ID" value="MCW3781408.1"/>
    <property type="molecule type" value="Genomic_DNA"/>
</dbReference>
<protein>
    <submittedName>
        <fullName evidence="1">Sulfotransferase domain-containing protein</fullName>
    </submittedName>
</protein>
<evidence type="ECO:0000313" key="2">
    <source>
        <dbReference type="Proteomes" id="UP001207582"/>
    </source>
</evidence>
<sequence length="472" mass="53169">MRGDFDYFVIFGEMRTGSNLIESTLSTAPGISCHSEAFNPVHIGGPNIEEILGITMAERQRDPMELLDRIRNAEGLNGFRFFHDHEPRVLDAILADPRCAKIVLTRNPVDSFISLRIANATKRWKMTNVKHRTTWQPVFQFEEFESFLAERQAFQLRLLSALQVSGQTAFYLDYDDSLRVDVINGLLRFLGVDAEVARISNKLVRQNPEDMEQKVRNFPEMEAALQRIDWANLSRTPNFEPRRGPGTPQAVAAAGAPLLYVPIRPRRDEDLRAWLSQLGSGGLVDGFNNMTLRAWKRDRPGHRSFTVLRHPLARANEAFSEVLTSDTYTDIRTALRKRHDVPVPPEDEIEGLGDTAYRAAFLAFLRFVTVNLNGQTSIRQDVLWASQWSVIQGFAQFATPDLLCREDHLVEDLAYLVRSVGLHDAPTPPAAGPELALVPLARIYDAELEKAARGAYGRDYVSYGFGNWSSGA</sequence>
<keyword evidence="2" id="KW-1185">Reference proteome</keyword>
<dbReference type="RefSeq" id="WP_264771533.1">
    <property type="nucleotide sequence ID" value="NZ_JAPDOG010000005.1"/>
</dbReference>
<gene>
    <name evidence="1" type="ORF">OM960_07370</name>
</gene>